<evidence type="ECO:0000313" key="1">
    <source>
        <dbReference type="EMBL" id="KAF2708589.1"/>
    </source>
</evidence>
<sequence>MGGRSVGAQERRRYASSWTCLRALSFSTACLARHARYEARKSKGIQYTRTTNTRLAMTIPTMRVEAIIIAGVDMMDTSRRAGMGMSAKTMDGRMDTVSVSVGDTSTACVDYALWATLSHS</sequence>
<reference evidence="1" key="1">
    <citation type="journal article" date="2020" name="Stud. Mycol.">
        <title>101 Dothideomycetes genomes: a test case for predicting lifestyles and emergence of pathogens.</title>
        <authorList>
            <person name="Haridas S."/>
            <person name="Albert R."/>
            <person name="Binder M."/>
            <person name="Bloem J."/>
            <person name="Labutti K."/>
            <person name="Salamov A."/>
            <person name="Andreopoulos B."/>
            <person name="Baker S."/>
            <person name="Barry K."/>
            <person name="Bills G."/>
            <person name="Bluhm B."/>
            <person name="Cannon C."/>
            <person name="Castanera R."/>
            <person name="Culley D."/>
            <person name="Daum C."/>
            <person name="Ezra D."/>
            <person name="Gonzalez J."/>
            <person name="Henrissat B."/>
            <person name="Kuo A."/>
            <person name="Liang C."/>
            <person name="Lipzen A."/>
            <person name="Lutzoni F."/>
            <person name="Magnuson J."/>
            <person name="Mondo S."/>
            <person name="Nolan M."/>
            <person name="Ohm R."/>
            <person name="Pangilinan J."/>
            <person name="Park H.-J."/>
            <person name="Ramirez L."/>
            <person name="Alfaro M."/>
            <person name="Sun H."/>
            <person name="Tritt A."/>
            <person name="Yoshinaga Y."/>
            <person name="Zwiers L.-H."/>
            <person name="Turgeon B."/>
            <person name="Goodwin S."/>
            <person name="Spatafora J."/>
            <person name="Crous P."/>
            <person name="Grigoriev I."/>
        </authorList>
    </citation>
    <scope>NUCLEOTIDE SEQUENCE</scope>
    <source>
        <strain evidence="1">CBS 279.74</strain>
    </source>
</reference>
<dbReference type="Proteomes" id="UP000799428">
    <property type="component" value="Unassembled WGS sequence"/>
</dbReference>
<keyword evidence="2" id="KW-1185">Reference proteome</keyword>
<dbReference type="AlphaFoldDB" id="A0A6G1K6S5"/>
<dbReference type="EMBL" id="MU005771">
    <property type="protein sequence ID" value="KAF2708589.1"/>
    <property type="molecule type" value="Genomic_DNA"/>
</dbReference>
<protein>
    <submittedName>
        <fullName evidence="1">Uncharacterized protein</fullName>
    </submittedName>
</protein>
<accession>A0A6G1K6S5</accession>
<name>A0A6G1K6S5_9PLEO</name>
<proteinExistence type="predicted"/>
<organism evidence="1 2">
    <name type="scientific">Pleomassaria siparia CBS 279.74</name>
    <dbReference type="NCBI Taxonomy" id="1314801"/>
    <lineage>
        <taxon>Eukaryota</taxon>
        <taxon>Fungi</taxon>
        <taxon>Dikarya</taxon>
        <taxon>Ascomycota</taxon>
        <taxon>Pezizomycotina</taxon>
        <taxon>Dothideomycetes</taxon>
        <taxon>Pleosporomycetidae</taxon>
        <taxon>Pleosporales</taxon>
        <taxon>Pleomassariaceae</taxon>
        <taxon>Pleomassaria</taxon>
    </lineage>
</organism>
<gene>
    <name evidence="1" type="ORF">K504DRAFT_467844</name>
</gene>
<evidence type="ECO:0000313" key="2">
    <source>
        <dbReference type="Proteomes" id="UP000799428"/>
    </source>
</evidence>